<protein>
    <recommendedName>
        <fullName evidence="3">Endolytic peptidoglycan transglycosylase RlpA</fullName>
        <ecNumber evidence="3">4.2.2.-</ecNumber>
    </recommendedName>
</protein>
<comment type="caution">
    <text evidence="6">The sequence shown here is derived from an EMBL/GenBank/DDBJ whole genome shotgun (WGS) entry which is preliminary data.</text>
</comment>
<dbReference type="EC" id="4.2.2.-" evidence="3"/>
<dbReference type="GO" id="GO:0005886">
    <property type="term" value="C:plasma membrane"/>
    <property type="evidence" value="ECO:0007669"/>
    <property type="project" value="UniProtKB-SubCell"/>
</dbReference>
<dbReference type="Proteomes" id="UP000316905">
    <property type="component" value="Unassembled WGS sequence"/>
</dbReference>
<evidence type="ECO:0000256" key="3">
    <source>
        <dbReference type="HAMAP-Rule" id="MF_02071"/>
    </source>
</evidence>
<keyword evidence="3" id="KW-0472">Membrane</keyword>
<evidence type="ECO:0000259" key="5">
    <source>
        <dbReference type="Pfam" id="PF03330"/>
    </source>
</evidence>
<dbReference type="InterPro" id="IPR009009">
    <property type="entry name" value="RlpA-like_DPBB"/>
</dbReference>
<evidence type="ECO:0000256" key="2">
    <source>
        <dbReference type="ARBA" id="ARBA00023316"/>
    </source>
</evidence>
<evidence type="ECO:0000313" key="6">
    <source>
        <dbReference type="EMBL" id="TWI50486.1"/>
    </source>
</evidence>
<gene>
    <name evidence="3" type="primary">rlpA</name>
    <name evidence="6" type="ORF">IQ22_03880</name>
</gene>
<keyword evidence="3" id="KW-1003">Cell membrane</keyword>
<dbReference type="GO" id="GO:0008932">
    <property type="term" value="F:lytic endotransglycosylase activity"/>
    <property type="evidence" value="ECO:0007669"/>
    <property type="project" value="UniProtKB-UniRule"/>
</dbReference>
<name>A0A562Q2C9_9PSED</name>
<dbReference type="SUPFAM" id="SSF50685">
    <property type="entry name" value="Barwin-like endoglucanases"/>
    <property type="match status" value="1"/>
</dbReference>
<dbReference type="NCBIfam" id="TIGR00413">
    <property type="entry name" value="rlpA"/>
    <property type="match status" value="1"/>
</dbReference>
<dbReference type="PANTHER" id="PTHR34183:SF1">
    <property type="entry name" value="ENDOLYTIC PEPTIDOGLYCAN TRANSGLYCOSYLASE RLPA"/>
    <property type="match status" value="1"/>
</dbReference>
<dbReference type="GO" id="GO:0071555">
    <property type="term" value="P:cell wall organization"/>
    <property type="evidence" value="ECO:0007669"/>
    <property type="project" value="UniProtKB-KW"/>
</dbReference>
<feature type="domain" description="RlpA-like protein double-psi beta-barrel" evidence="5">
    <location>
        <begin position="49"/>
        <end position="138"/>
    </location>
</feature>
<dbReference type="PANTHER" id="PTHR34183">
    <property type="entry name" value="ENDOLYTIC PEPTIDOGLYCAN TRANSGLYCOSYLASE RLPA"/>
    <property type="match status" value="1"/>
</dbReference>
<dbReference type="GO" id="GO:0000270">
    <property type="term" value="P:peptidoglycan metabolic process"/>
    <property type="evidence" value="ECO:0007669"/>
    <property type="project" value="UniProtKB-UniRule"/>
</dbReference>
<comment type="subcellular location">
    <subcellularLocation>
        <location evidence="3">Cell membrane</location>
        <topology evidence="3">Lipid-anchor</topology>
    </subcellularLocation>
</comment>
<dbReference type="InterPro" id="IPR036908">
    <property type="entry name" value="RlpA-like_sf"/>
</dbReference>
<dbReference type="InterPro" id="IPR034718">
    <property type="entry name" value="RlpA"/>
</dbReference>
<sequence>MYAQSKRLLLFAFLLLGCVACQDKKPESPAADAVSTAKKETKAKKTFEQKGKASYYSQKFHGRETASGETFNNNMLVAAHKTLPLGSKVRVTNLENNKQVVVRINDRGPFVRGRIIDLSRAAAKRVDLVEDGTGPVKIERID</sequence>
<dbReference type="InterPro" id="IPR012997">
    <property type="entry name" value="RplA"/>
</dbReference>
<organism evidence="6 7">
    <name type="scientific">Pseudomonas duriflava</name>
    <dbReference type="NCBI Taxonomy" id="459528"/>
    <lineage>
        <taxon>Bacteria</taxon>
        <taxon>Pseudomonadati</taxon>
        <taxon>Pseudomonadota</taxon>
        <taxon>Gammaproteobacteria</taxon>
        <taxon>Pseudomonadales</taxon>
        <taxon>Pseudomonadaceae</taxon>
        <taxon>Pseudomonas</taxon>
    </lineage>
</organism>
<dbReference type="HAMAP" id="MF_02071">
    <property type="entry name" value="RlpA"/>
    <property type="match status" value="1"/>
</dbReference>
<accession>A0A562Q2C9</accession>
<comment type="similarity">
    <text evidence="3 4">Belongs to the RlpA family.</text>
</comment>
<dbReference type="CDD" id="cd22268">
    <property type="entry name" value="DPBB_RlpA-like"/>
    <property type="match status" value="1"/>
</dbReference>
<dbReference type="PROSITE" id="PS51257">
    <property type="entry name" value="PROKAR_LIPOPROTEIN"/>
    <property type="match status" value="1"/>
</dbReference>
<keyword evidence="7" id="KW-1185">Reference proteome</keyword>
<evidence type="ECO:0000313" key="7">
    <source>
        <dbReference type="Proteomes" id="UP000316905"/>
    </source>
</evidence>
<evidence type="ECO:0000256" key="4">
    <source>
        <dbReference type="RuleBase" id="RU003495"/>
    </source>
</evidence>
<dbReference type="RefSeq" id="WP_145144856.1">
    <property type="nucleotide sequence ID" value="NZ_VLKY01000015.1"/>
</dbReference>
<dbReference type="AlphaFoldDB" id="A0A562Q2C9"/>
<comment type="function">
    <text evidence="3">Lytic transglycosylase with a strong preference for naked glycan strands that lack stem peptides.</text>
</comment>
<keyword evidence="3" id="KW-0564">Palmitate</keyword>
<evidence type="ECO:0000256" key="1">
    <source>
        <dbReference type="ARBA" id="ARBA00023239"/>
    </source>
</evidence>
<dbReference type="Gene3D" id="2.40.40.10">
    <property type="entry name" value="RlpA-like domain"/>
    <property type="match status" value="1"/>
</dbReference>
<keyword evidence="1 3" id="KW-0456">Lyase</keyword>
<reference evidence="6 7" key="1">
    <citation type="journal article" date="2015" name="Stand. Genomic Sci.">
        <title>Genomic Encyclopedia of Bacterial and Archaeal Type Strains, Phase III: the genomes of soil and plant-associated and newly described type strains.</title>
        <authorList>
            <person name="Whitman W.B."/>
            <person name="Woyke T."/>
            <person name="Klenk H.P."/>
            <person name="Zhou Y."/>
            <person name="Lilburn T.G."/>
            <person name="Beck B.J."/>
            <person name="De Vos P."/>
            <person name="Vandamme P."/>
            <person name="Eisen J.A."/>
            <person name="Garrity G."/>
            <person name="Hugenholtz P."/>
            <person name="Kyrpides N.C."/>
        </authorList>
    </citation>
    <scope>NUCLEOTIDE SEQUENCE [LARGE SCALE GENOMIC DNA]</scope>
    <source>
        <strain evidence="6 7">CGMCC 1.6858</strain>
    </source>
</reference>
<proteinExistence type="inferred from homology"/>
<keyword evidence="3 6" id="KW-0449">Lipoprotein</keyword>
<keyword evidence="2 3" id="KW-0961">Cell wall biogenesis/degradation</keyword>
<dbReference type="OrthoDB" id="9779128at2"/>
<dbReference type="EMBL" id="VLKY01000015">
    <property type="protein sequence ID" value="TWI50486.1"/>
    <property type="molecule type" value="Genomic_DNA"/>
</dbReference>
<dbReference type="Pfam" id="PF03330">
    <property type="entry name" value="DPBB_1"/>
    <property type="match status" value="1"/>
</dbReference>